<sequence length="17" mass="1974">MSLLSHSSFVYISKVYL</sequence>
<dbReference type="AlphaFoldDB" id="A0A0E9SP32"/>
<reference evidence="1" key="1">
    <citation type="submission" date="2014-11" db="EMBL/GenBank/DDBJ databases">
        <authorList>
            <person name="Amaro Gonzalez C."/>
        </authorList>
    </citation>
    <scope>NUCLEOTIDE SEQUENCE</scope>
</reference>
<evidence type="ECO:0000313" key="1">
    <source>
        <dbReference type="EMBL" id="JAH43134.1"/>
    </source>
</evidence>
<accession>A0A0E9SP32</accession>
<protein>
    <submittedName>
        <fullName evidence="1">Uncharacterized protein</fullName>
    </submittedName>
</protein>
<reference evidence="1" key="2">
    <citation type="journal article" date="2015" name="Fish Shellfish Immunol.">
        <title>Early steps in the European eel (Anguilla anguilla)-Vibrio vulnificus interaction in the gills: Role of the RtxA13 toxin.</title>
        <authorList>
            <person name="Callol A."/>
            <person name="Pajuelo D."/>
            <person name="Ebbesson L."/>
            <person name="Teles M."/>
            <person name="MacKenzie S."/>
            <person name="Amaro C."/>
        </authorList>
    </citation>
    <scope>NUCLEOTIDE SEQUENCE</scope>
</reference>
<proteinExistence type="predicted"/>
<organism evidence="1">
    <name type="scientific">Anguilla anguilla</name>
    <name type="common">European freshwater eel</name>
    <name type="synonym">Muraena anguilla</name>
    <dbReference type="NCBI Taxonomy" id="7936"/>
    <lineage>
        <taxon>Eukaryota</taxon>
        <taxon>Metazoa</taxon>
        <taxon>Chordata</taxon>
        <taxon>Craniata</taxon>
        <taxon>Vertebrata</taxon>
        <taxon>Euteleostomi</taxon>
        <taxon>Actinopterygii</taxon>
        <taxon>Neopterygii</taxon>
        <taxon>Teleostei</taxon>
        <taxon>Anguilliformes</taxon>
        <taxon>Anguillidae</taxon>
        <taxon>Anguilla</taxon>
    </lineage>
</organism>
<dbReference type="EMBL" id="GBXM01065443">
    <property type="protein sequence ID" value="JAH43134.1"/>
    <property type="molecule type" value="Transcribed_RNA"/>
</dbReference>
<name>A0A0E9SP32_ANGAN</name>